<dbReference type="InterPro" id="IPR036410">
    <property type="entry name" value="HSP_DnaJ_Cys-rich_dom_sf"/>
</dbReference>
<dbReference type="InterPro" id="IPR001623">
    <property type="entry name" value="DnaJ_domain"/>
</dbReference>
<evidence type="ECO:0000256" key="9">
    <source>
        <dbReference type="ARBA" id="ARBA00022946"/>
    </source>
</evidence>
<sequence>MAASISLRTAPLLKTFQKSSLSHQFRFLKTCPTSFSICCKTSPKMGRIKVSSGLWNGGQLLRIAATASFHTSSSLKKRDYYEVLGVPRNASSKDVKKAYYQLAKKYHPDVNKNDPSSQKKFTEVSEAYEVLGDDEKRRQYDTMGHTAEEMGRAGGAGAGNPFQSGWQYQTTIDPEELFRRIFGDFGRGGMDMGDQDFAESAFGFGAAQEIAINLTFSQAARGINKDVTLNTVDICPKCTGSRCEPGTKASRCQYCNGTGMETMSTGPFVMRQTCRYCHGTRMHIKFPCTECEGKGQTVQRKTVTVPVPAGVEDGQTLRMTVGRKEVFIRIRVSKSDYFRRDGADVHTDVTVSLAQAALGGATRVQGIYEDITLQIPKGTQSHSRICLNGKGIKRISTYGYGDHYVHVKIRIPTKLSAEQEALLTALAELETDTPGTINGITYTKDGKQVAVEENETLRQIRAILRGNIEEIVARKVADDVEDAAGDTKRPTEDDSKQGDRVGAKK</sequence>
<dbReference type="FunFam" id="2.10.230.10:FF:000003">
    <property type="entry name" value="dnaJ homolog subfamily A member 3, mitochondrial"/>
    <property type="match status" value="1"/>
</dbReference>
<dbReference type="GO" id="GO:0043066">
    <property type="term" value="P:negative regulation of apoptotic process"/>
    <property type="evidence" value="ECO:0007669"/>
    <property type="project" value="TreeGrafter"/>
</dbReference>
<dbReference type="FunFam" id="1.10.287.110:FF:000075">
    <property type="entry name" value="Uncharacterized protein, isoform D"/>
    <property type="match status" value="1"/>
</dbReference>
<gene>
    <name evidence="20" type="ORF">C7M84_010868</name>
</gene>
<evidence type="ECO:0000256" key="15">
    <source>
        <dbReference type="ARBA" id="ARBA00093620"/>
    </source>
</evidence>
<evidence type="ECO:0000256" key="14">
    <source>
        <dbReference type="ARBA" id="ARBA00080150"/>
    </source>
</evidence>
<dbReference type="GO" id="GO:0005102">
    <property type="term" value="F:signaling receptor binding"/>
    <property type="evidence" value="ECO:0007669"/>
    <property type="project" value="UniProtKB-ARBA"/>
</dbReference>
<dbReference type="OrthoDB" id="10256793at2759"/>
<evidence type="ECO:0000256" key="1">
    <source>
        <dbReference type="ARBA" id="ARBA00004294"/>
    </source>
</evidence>
<evidence type="ECO:0000313" key="20">
    <source>
        <dbReference type="EMBL" id="ROT70849.1"/>
    </source>
</evidence>
<dbReference type="InterPro" id="IPR012724">
    <property type="entry name" value="DnaJ"/>
</dbReference>
<comment type="caution">
    <text evidence="20">The sequence shown here is derived from an EMBL/GenBank/DDBJ whole genome shotgun (WGS) entry which is preliminary data.</text>
</comment>
<dbReference type="SUPFAM" id="SSF46565">
    <property type="entry name" value="Chaperone J-domain"/>
    <property type="match status" value="1"/>
</dbReference>
<dbReference type="InterPro" id="IPR001305">
    <property type="entry name" value="HSP_DnaJ_Cys-rich_dom"/>
</dbReference>
<dbReference type="GO" id="GO:0008270">
    <property type="term" value="F:zinc ion binding"/>
    <property type="evidence" value="ECO:0007669"/>
    <property type="project" value="UniProtKB-KW"/>
</dbReference>
<dbReference type="PROSITE" id="PS51188">
    <property type="entry name" value="ZF_CR"/>
    <property type="match status" value="1"/>
</dbReference>
<dbReference type="GO" id="GO:0005741">
    <property type="term" value="C:mitochondrial outer membrane"/>
    <property type="evidence" value="ECO:0007669"/>
    <property type="project" value="UniProtKB-SubCell"/>
</dbReference>
<evidence type="ECO:0000259" key="19">
    <source>
        <dbReference type="PROSITE" id="PS51188"/>
    </source>
</evidence>
<dbReference type="GO" id="GO:0006457">
    <property type="term" value="P:protein folding"/>
    <property type="evidence" value="ECO:0007669"/>
    <property type="project" value="InterPro"/>
</dbReference>
<dbReference type="CDD" id="cd10719">
    <property type="entry name" value="DnaJ_zf"/>
    <property type="match status" value="1"/>
</dbReference>
<evidence type="ECO:0000256" key="5">
    <source>
        <dbReference type="ARBA" id="ARBA00022737"/>
    </source>
</evidence>
<evidence type="ECO:0000256" key="13">
    <source>
        <dbReference type="ARBA" id="ARBA00023186"/>
    </source>
</evidence>
<keyword evidence="10" id="KW-0007">Acetylation</keyword>
<evidence type="ECO:0000256" key="2">
    <source>
        <dbReference type="ARBA" id="ARBA00022473"/>
    </source>
</evidence>
<name>A0A3R7SQJ9_PENVA</name>
<reference evidence="20 21" key="2">
    <citation type="submission" date="2019-01" db="EMBL/GenBank/DDBJ databases">
        <title>The decoding of complex shrimp genome reveals the adaptation for benthos swimmer, frequently molting mechanism and breeding impact on genome.</title>
        <authorList>
            <person name="Sun Y."/>
            <person name="Gao Y."/>
            <person name="Yu Y."/>
        </authorList>
    </citation>
    <scope>NUCLEOTIDE SEQUENCE [LARGE SCALE GENOMIC DNA]</scope>
    <source>
        <tissue evidence="20">Muscle</tissue>
    </source>
</reference>
<keyword evidence="5" id="KW-0677">Repeat</keyword>
<keyword evidence="21" id="KW-1185">Reference proteome</keyword>
<keyword evidence="13" id="KW-0143">Chaperone</keyword>
<keyword evidence="2" id="KW-0217">Developmental protein</keyword>
<evidence type="ECO:0000256" key="8">
    <source>
        <dbReference type="ARBA" id="ARBA00022833"/>
    </source>
</evidence>
<dbReference type="PANTHER" id="PTHR44145">
    <property type="entry name" value="DNAJ HOMOLOG SUBFAMILY A MEMBER 3, MITOCHONDRIAL"/>
    <property type="match status" value="1"/>
</dbReference>
<evidence type="ECO:0000256" key="7">
    <source>
        <dbReference type="ARBA" id="ARBA00022787"/>
    </source>
</evidence>
<dbReference type="InterPro" id="IPR008971">
    <property type="entry name" value="HSP40/DnaJ_pept-bd"/>
</dbReference>
<dbReference type="CDD" id="cd10747">
    <property type="entry name" value="DnaJ_C"/>
    <property type="match status" value="1"/>
</dbReference>
<dbReference type="Proteomes" id="UP000283509">
    <property type="component" value="Unassembled WGS sequence"/>
</dbReference>
<dbReference type="Pfam" id="PF00684">
    <property type="entry name" value="DnaJ_CXXCXGXG"/>
    <property type="match status" value="1"/>
</dbReference>
<dbReference type="SMART" id="SM00271">
    <property type="entry name" value="DnaJ"/>
    <property type="match status" value="1"/>
</dbReference>
<dbReference type="GO" id="GO:0051082">
    <property type="term" value="F:unfolded protein binding"/>
    <property type="evidence" value="ECO:0007669"/>
    <property type="project" value="InterPro"/>
</dbReference>
<feature type="zinc finger region" description="CR-type" evidence="16">
    <location>
        <begin position="222"/>
        <end position="300"/>
    </location>
</feature>
<dbReference type="PROSITE" id="PS00636">
    <property type="entry name" value="DNAJ_1"/>
    <property type="match status" value="1"/>
</dbReference>
<dbReference type="SUPFAM" id="SSF49493">
    <property type="entry name" value="HSP40/DnaJ peptide-binding domain"/>
    <property type="match status" value="1"/>
</dbReference>
<dbReference type="GO" id="GO:0009408">
    <property type="term" value="P:response to heat"/>
    <property type="evidence" value="ECO:0007669"/>
    <property type="project" value="InterPro"/>
</dbReference>
<evidence type="ECO:0000256" key="3">
    <source>
        <dbReference type="ARBA" id="ARBA00022481"/>
    </source>
</evidence>
<dbReference type="STRING" id="6689.A0A3R7SQJ9"/>
<dbReference type="SUPFAM" id="SSF57938">
    <property type="entry name" value="DnaJ/Hsp40 cysteine-rich domain"/>
    <property type="match status" value="1"/>
</dbReference>
<protein>
    <recommendedName>
        <fullName evidence="15">DnaJ homolog l(2)tid, mitochondrial</fullName>
    </recommendedName>
    <alternativeName>
        <fullName evidence="14">Protein lethal(2)tumorous imaginal discs</fullName>
    </alternativeName>
</protein>
<evidence type="ECO:0000256" key="12">
    <source>
        <dbReference type="ARBA" id="ARBA00023136"/>
    </source>
</evidence>
<dbReference type="InterPro" id="IPR051938">
    <property type="entry name" value="Apopto_cytoskel_mod"/>
</dbReference>
<dbReference type="GO" id="GO:0005524">
    <property type="term" value="F:ATP binding"/>
    <property type="evidence" value="ECO:0007669"/>
    <property type="project" value="InterPro"/>
</dbReference>
<reference evidence="20 21" key="1">
    <citation type="submission" date="2018-04" db="EMBL/GenBank/DDBJ databases">
        <authorList>
            <person name="Zhang X."/>
            <person name="Yuan J."/>
            <person name="Li F."/>
            <person name="Xiang J."/>
        </authorList>
    </citation>
    <scope>NUCLEOTIDE SEQUENCE [LARGE SCALE GENOMIC DNA]</scope>
    <source>
        <tissue evidence="20">Muscle</tissue>
    </source>
</reference>
<dbReference type="GO" id="GO:0031072">
    <property type="term" value="F:heat shock protein binding"/>
    <property type="evidence" value="ECO:0007669"/>
    <property type="project" value="InterPro"/>
</dbReference>
<proteinExistence type="inferred from homology"/>
<dbReference type="GO" id="GO:0005829">
    <property type="term" value="C:cytosol"/>
    <property type="evidence" value="ECO:0007669"/>
    <property type="project" value="UniProtKB-ARBA"/>
</dbReference>
<evidence type="ECO:0000313" key="21">
    <source>
        <dbReference type="Proteomes" id="UP000283509"/>
    </source>
</evidence>
<keyword evidence="6 16" id="KW-0863">Zinc-finger</keyword>
<dbReference type="HAMAP" id="MF_01152">
    <property type="entry name" value="DnaJ"/>
    <property type="match status" value="1"/>
</dbReference>
<evidence type="ECO:0000259" key="18">
    <source>
        <dbReference type="PROSITE" id="PS50076"/>
    </source>
</evidence>
<accession>A0A3R7SQJ9</accession>
<dbReference type="Gene3D" id="2.60.260.20">
    <property type="entry name" value="Urease metallochaperone UreE, N-terminal domain"/>
    <property type="match status" value="2"/>
</dbReference>
<organism evidence="20 21">
    <name type="scientific">Penaeus vannamei</name>
    <name type="common">Whiteleg shrimp</name>
    <name type="synonym">Litopenaeus vannamei</name>
    <dbReference type="NCBI Taxonomy" id="6689"/>
    <lineage>
        <taxon>Eukaryota</taxon>
        <taxon>Metazoa</taxon>
        <taxon>Ecdysozoa</taxon>
        <taxon>Arthropoda</taxon>
        <taxon>Crustacea</taxon>
        <taxon>Multicrustacea</taxon>
        <taxon>Malacostraca</taxon>
        <taxon>Eumalacostraca</taxon>
        <taxon>Eucarida</taxon>
        <taxon>Decapoda</taxon>
        <taxon>Dendrobranchiata</taxon>
        <taxon>Penaeoidea</taxon>
        <taxon>Penaeidae</taxon>
        <taxon>Penaeus</taxon>
    </lineage>
</organism>
<keyword evidence="7" id="KW-1000">Mitochondrion outer membrane</keyword>
<evidence type="ECO:0000256" key="17">
    <source>
        <dbReference type="SAM" id="MobiDB-lite"/>
    </source>
</evidence>
<dbReference type="Gene3D" id="1.10.287.110">
    <property type="entry name" value="DnaJ domain"/>
    <property type="match status" value="1"/>
</dbReference>
<dbReference type="AlphaFoldDB" id="A0A3R7SQJ9"/>
<keyword evidence="12" id="KW-0472">Membrane</keyword>
<dbReference type="InterPro" id="IPR018253">
    <property type="entry name" value="DnaJ_domain_CS"/>
</dbReference>
<dbReference type="PRINTS" id="PR00625">
    <property type="entry name" value="JDOMAIN"/>
</dbReference>
<evidence type="ECO:0000256" key="6">
    <source>
        <dbReference type="ARBA" id="ARBA00022771"/>
    </source>
</evidence>
<comment type="subcellular location">
    <subcellularLocation>
        <location evidence="1">Mitochondrion outer membrane</location>
    </subcellularLocation>
</comment>
<evidence type="ECO:0000256" key="11">
    <source>
        <dbReference type="ARBA" id="ARBA00023128"/>
    </source>
</evidence>
<dbReference type="FunFam" id="2.60.260.20:FF:000005">
    <property type="entry name" value="Chaperone protein dnaJ 1, mitochondrial"/>
    <property type="match status" value="1"/>
</dbReference>
<evidence type="ECO:0000256" key="16">
    <source>
        <dbReference type="PROSITE-ProRule" id="PRU00546"/>
    </source>
</evidence>
<feature type="compositionally biased region" description="Basic and acidic residues" evidence="17">
    <location>
        <begin position="485"/>
        <end position="505"/>
    </location>
</feature>
<dbReference type="PROSITE" id="PS50076">
    <property type="entry name" value="DNAJ_2"/>
    <property type="match status" value="1"/>
</dbReference>
<dbReference type="InterPro" id="IPR036869">
    <property type="entry name" value="J_dom_sf"/>
</dbReference>
<dbReference type="Pfam" id="PF00226">
    <property type="entry name" value="DnaJ"/>
    <property type="match status" value="1"/>
</dbReference>
<evidence type="ECO:0000256" key="4">
    <source>
        <dbReference type="ARBA" id="ARBA00022723"/>
    </source>
</evidence>
<keyword evidence="4 16" id="KW-0479">Metal-binding</keyword>
<evidence type="ECO:0000256" key="10">
    <source>
        <dbReference type="ARBA" id="ARBA00022990"/>
    </source>
</evidence>
<dbReference type="Pfam" id="PF01556">
    <property type="entry name" value="DnaJ_C"/>
    <property type="match status" value="1"/>
</dbReference>
<feature type="domain" description="CR-type" evidence="19">
    <location>
        <begin position="222"/>
        <end position="300"/>
    </location>
</feature>
<keyword evidence="9" id="KW-0809">Transit peptide</keyword>
<keyword evidence="3" id="KW-0488">Methylation</keyword>
<dbReference type="InterPro" id="IPR002939">
    <property type="entry name" value="DnaJ_C"/>
</dbReference>
<feature type="domain" description="J" evidence="18">
    <location>
        <begin position="79"/>
        <end position="144"/>
    </location>
</feature>
<dbReference type="CDD" id="cd06257">
    <property type="entry name" value="DnaJ"/>
    <property type="match status" value="1"/>
</dbReference>
<dbReference type="GO" id="GO:0007005">
    <property type="term" value="P:mitochondrion organization"/>
    <property type="evidence" value="ECO:0007669"/>
    <property type="project" value="TreeGrafter"/>
</dbReference>
<dbReference type="EMBL" id="QCYY01002380">
    <property type="protein sequence ID" value="ROT70849.1"/>
    <property type="molecule type" value="Genomic_DNA"/>
</dbReference>
<keyword evidence="11" id="KW-0496">Mitochondrion</keyword>
<keyword evidence="8 16" id="KW-0862">Zinc</keyword>
<dbReference type="Gene3D" id="2.10.230.10">
    <property type="entry name" value="Heat shock protein DnaJ, cysteine-rich domain"/>
    <property type="match status" value="1"/>
</dbReference>
<feature type="region of interest" description="Disordered" evidence="17">
    <location>
        <begin position="479"/>
        <end position="505"/>
    </location>
</feature>
<dbReference type="PANTHER" id="PTHR44145:SF3">
    <property type="entry name" value="DNAJ HOMOLOG SUBFAMILY A MEMBER 3, MITOCHONDRIAL"/>
    <property type="match status" value="1"/>
</dbReference>